<evidence type="ECO:0000313" key="2">
    <source>
        <dbReference type="Proteomes" id="UP001497700"/>
    </source>
</evidence>
<dbReference type="Proteomes" id="UP001497700">
    <property type="component" value="Unassembled WGS sequence"/>
</dbReference>
<gene>
    <name evidence="1" type="ORF">F4820DRAFT_450480</name>
</gene>
<dbReference type="EMBL" id="MU393514">
    <property type="protein sequence ID" value="KAI4863000.1"/>
    <property type="molecule type" value="Genomic_DNA"/>
</dbReference>
<accession>A0ACB9YWB3</accession>
<comment type="caution">
    <text evidence="1">The sequence shown here is derived from an EMBL/GenBank/DDBJ whole genome shotgun (WGS) entry which is preliminary data.</text>
</comment>
<protein>
    <submittedName>
        <fullName evidence="1">FAD binding domain-containing protein</fullName>
    </submittedName>
</protein>
<proteinExistence type="predicted"/>
<name>A0ACB9YWB3_9PEZI</name>
<reference evidence="1 2" key="1">
    <citation type="journal article" date="2022" name="New Phytol.">
        <title>Ecological generalism drives hyperdiversity of secondary metabolite gene clusters in xylarialean endophytes.</title>
        <authorList>
            <person name="Franco M.E.E."/>
            <person name="Wisecaver J.H."/>
            <person name="Arnold A.E."/>
            <person name="Ju Y.M."/>
            <person name="Slot J.C."/>
            <person name="Ahrendt S."/>
            <person name="Moore L.P."/>
            <person name="Eastman K.E."/>
            <person name="Scott K."/>
            <person name="Konkel Z."/>
            <person name="Mondo S.J."/>
            <person name="Kuo A."/>
            <person name="Hayes R.D."/>
            <person name="Haridas S."/>
            <person name="Andreopoulos B."/>
            <person name="Riley R."/>
            <person name="LaButti K."/>
            <person name="Pangilinan J."/>
            <person name="Lipzen A."/>
            <person name="Amirebrahimi M."/>
            <person name="Yan J."/>
            <person name="Adam C."/>
            <person name="Keymanesh K."/>
            <person name="Ng V."/>
            <person name="Louie K."/>
            <person name="Northen T."/>
            <person name="Drula E."/>
            <person name="Henrissat B."/>
            <person name="Hsieh H.M."/>
            <person name="Youens-Clark K."/>
            <person name="Lutzoni F."/>
            <person name="Miadlikowska J."/>
            <person name="Eastwood D.C."/>
            <person name="Hamelin R.C."/>
            <person name="Grigoriev I.V."/>
            <person name="U'Ren J.M."/>
        </authorList>
    </citation>
    <scope>NUCLEOTIDE SEQUENCE [LARGE SCALE GENOMIC DNA]</scope>
    <source>
        <strain evidence="1 2">CBS 119005</strain>
    </source>
</reference>
<evidence type="ECO:0000313" key="1">
    <source>
        <dbReference type="EMBL" id="KAI4863000.1"/>
    </source>
</evidence>
<organism evidence="1 2">
    <name type="scientific">Hypoxylon rubiginosum</name>
    <dbReference type="NCBI Taxonomy" id="110542"/>
    <lineage>
        <taxon>Eukaryota</taxon>
        <taxon>Fungi</taxon>
        <taxon>Dikarya</taxon>
        <taxon>Ascomycota</taxon>
        <taxon>Pezizomycotina</taxon>
        <taxon>Sordariomycetes</taxon>
        <taxon>Xylariomycetidae</taxon>
        <taxon>Xylariales</taxon>
        <taxon>Hypoxylaceae</taxon>
        <taxon>Hypoxylon</taxon>
    </lineage>
</organism>
<sequence length="502" mass="54864">MAPSILAKVVLGAAAFVATVVAQDTCETVENRTSISISTWLSIDYTEEQSHYWSTSCSDLKPSCILEPSTTEEVAAIVSILRENNETFAVKSGGHNPNNYFASVDGGPLISTKNLNEVIFDAKSETVRVGPGNRWDEVGEQLDATGYTVVGGRIGNVGVGGYLLGNGLSFMSTEYGWAANSIIEATVVLANASIVTVSNTSHHDLWLALRGGGNNFGIVTSYLLQAYPQGDIWGGNLEFDATPENTAALLTAVRNFTENYSDGKAGIIMTAERTLITLLDIWIIFLYYNGPEPPQGVFDEFLAIGPTINTCKTQRYADLLSGNNWAVLTGSVYTIGTETIPLPGKEDGPEIMQSIYDLWVNVSDTAKFVPGLIASIAFQPMPKEIARLARSKGGDLLDLDDDIDRIIVELDYSFTFKSDYDQIDLTMRATYDGIGDVVKGYQQSGQLPSDVYLPIFLNDGFYPQDYFGRMRPERLQLAQKVQAEVDPDEFWKERTGGFKIPS</sequence>
<keyword evidence="2" id="KW-1185">Reference proteome</keyword>